<organism evidence="1">
    <name type="scientific">marine metagenome</name>
    <dbReference type="NCBI Taxonomy" id="408172"/>
    <lineage>
        <taxon>unclassified sequences</taxon>
        <taxon>metagenomes</taxon>
        <taxon>ecological metagenomes</taxon>
    </lineage>
</organism>
<protein>
    <submittedName>
        <fullName evidence="1">Uncharacterized protein</fullName>
    </submittedName>
</protein>
<dbReference type="AlphaFoldDB" id="A0A382J7K8"/>
<dbReference type="EMBL" id="UINC01072167">
    <property type="protein sequence ID" value="SVC07609.1"/>
    <property type="molecule type" value="Genomic_DNA"/>
</dbReference>
<feature type="non-terminal residue" evidence="1">
    <location>
        <position position="30"/>
    </location>
</feature>
<reference evidence="1" key="1">
    <citation type="submission" date="2018-05" db="EMBL/GenBank/DDBJ databases">
        <authorList>
            <person name="Lanie J.A."/>
            <person name="Ng W.-L."/>
            <person name="Kazmierczak K.M."/>
            <person name="Andrzejewski T.M."/>
            <person name="Davidsen T.M."/>
            <person name="Wayne K.J."/>
            <person name="Tettelin H."/>
            <person name="Glass J.I."/>
            <person name="Rusch D."/>
            <person name="Podicherti R."/>
            <person name="Tsui H.-C.T."/>
            <person name="Winkler M.E."/>
        </authorList>
    </citation>
    <scope>NUCLEOTIDE SEQUENCE</scope>
</reference>
<evidence type="ECO:0000313" key="1">
    <source>
        <dbReference type="EMBL" id="SVC07609.1"/>
    </source>
</evidence>
<accession>A0A382J7K8</accession>
<gene>
    <name evidence="1" type="ORF">METZ01_LOCUS260463</name>
</gene>
<proteinExistence type="predicted"/>
<sequence length="30" mass="3329">MKKQIIAFTLLVAFGAQADEKGFKNIFNGK</sequence>
<name>A0A382J7K8_9ZZZZ</name>